<dbReference type="PANTHER" id="PTHR45947:SF3">
    <property type="entry name" value="SULFOQUINOVOSYL TRANSFERASE SQD2"/>
    <property type="match status" value="1"/>
</dbReference>
<proteinExistence type="predicted"/>
<dbReference type="CDD" id="cd03814">
    <property type="entry name" value="GT4-like"/>
    <property type="match status" value="1"/>
</dbReference>
<keyword evidence="3 6" id="KW-0808">Transferase</keyword>
<organism evidence="6 7">
    <name type="scientific">Cellulomonas oligotrophica</name>
    <dbReference type="NCBI Taxonomy" id="931536"/>
    <lineage>
        <taxon>Bacteria</taxon>
        <taxon>Bacillati</taxon>
        <taxon>Actinomycetota</taxon>
        <taxon>Actinomycetes</taxon>
        <taxon>Micrococcales</taxon>
        <taxon>Cellulomonadaceae</taxon>
        <taxon>Cellulomonas</taxon>
    </lineage>
</organism>
<dbReference type="InterPro" id="IPR050194">
    <property type="entry name" value="Glycosyltransferase_grp1"/>
</dbReference>
<dbReference type="Proteomes" id="UP000577956">
    <property type="component" value="Unassembled WGS sequence"/>
</dbReference>
<gene>
    <name evidence="6" type="ORF">BKA21_003555</name>
    <name evidence="5" type="ORF">Col01nite_36590</name>
</gene>
<dbReference type="AlphaFoldDB" id="A0A7Y9FKZ6"/>
<dbReference type="EMBL" id="JACCBK010000001">
    <property type="protein sequence ID" value="NYD88006.1"/>
    <property type="molecule type" value="Genomic_DNA"/>
</dbReference>
<reference evidence="6 7" key="1">
    <citation type="submission" date="2020-07" db="EMBL/GenBank/DDBJ databases">
        <title>Sequencing the genomes of 1000 actinobacteria strains.</title>
        <authorList>
            <person name="Klenk H.-P."/>
        </authorList>
    </citation>
    <scope>NUCLEOTIDE SEQUENCE [LARGE SCALE GENOMIC DNA]</scope>
    <source>
        <strain evidence="6 7">DSM 24482</strain>
    </source>
</reference>
<dbReference type="InterPro" id="IPR028098">
    <property type="entry name" value="Glyco_trans_4-like_N"/>
</dbReference>
<accession>A0A7Y9FKZ6</accession>
<evidence type="ECO:0000259" key="4">
    <source>
        <dbReference type="Pfam" id="PF13439"/>
    </source>
</evidence>
<dbReference type="RefSeq" id="WP_140460327.1">
    <property type="nucleotide sequence ID" value="NZ_BAABFI010000006.1"/>
</dbReference>
<evidence type="ECO:0000256" key="3">
    <source>
        <dbReference type="ARBA" id="ARBA00022679"/>
    </source>
</evidence>
<sequence length="374" mass="39132">MRVAIVTESFLPHVNGVTHSVVRTLEHLRAAGHEALVLAPGEPPSSVHGARVVPLRSVPLPGYAQVRVAVPSTRTVAREIAAFAPDVVHLASPFATGRPAVRAAAALDLPTVAVYQTDVAGFAGRYGLGAATDAAWRFVRSIHEQVDLTLAPSLTAARALADHDVPRVALWPRGVDTERFSPHHRDEAWRRRIAPDGGALVGFVGRLAAEKQVADLAVLQDVPGVRVVVVGDGPQAPDLRRALPRAVFLGQVTGDALSRVVASLDVAVQTGPHETFCQSAQEALAAGVPLVAVGAGAVAELVDPSRTGWLYPPGDLAALRDAVVDLAGDAAKRRAMGAAGRRHVRGRTWQVVGEQLLAHYAAAVAGHRAAARVG</sequence>
<evidence type="ECO:0000313" key="6">
    <source>
        <dbReference type="EMBL" id="NYD88006.1"/>
    </source>
</evidence>
<dbReference type="GO" id="GO:0016758">
    <property type="term" value="F:hexosyltransferase activity"/>
    <property type="evidence" value="ECO:0007669"/>
    <property type="project" value="TreeGrafter"/>
</dbReference>
<dbReference type="Pfam" id="PF13439">
    <property type="entry name" value="Glyco_transf_4"/>
    <property type="match status" value="1"/>
</dbReference>
<evidence type="ECO:0000313" key="7">
    <source>
        <dbReference type="Proteomes" id="UP000577956"/>
    </source>
</evidence>
<dbReference type="PANTHER" id="PTHR45947">
    <property type="entry name" value="SULFOQUINOVOSYL TRANSFERASE SQD2"/>
    <property type="match status" value="1"/>
</dbReference>
<keyword evidence="8" id="KW-1185">Reference proteome</keyword>
<evidence type="ECO:0000256" key="2">
    <source>
        <dbReference type="ARBA" id="ARBA00022676"/>
    </source>
</evidence>
<feature type="domain" description="Glycosyltransferase subfamily 4-like N-terminal" evidence="4">
    <location>
        <begin position="14"/>
        <end position="179"/>
    </location>
</feature>
<evidence type="ECO:0000313" key="5">
    <source>
        <dbReference type="EMBL" id="GIG34500.1"/>
    </source>
</evidence>
<keyword evidence="2 6" id="KW-0328">Glycosyltransferase</keyword>
<comment type="caution">
    <text evidence="6">The sequence shown here is derived from an EMBL/GenBank/DDBJ whole genome shotgun (WGS) entry which is preliminary data.</text>
</comment>
<evidence type="ECO:0000256" key="1">
    <source>
        <dbReference type="ARBA" id="ARBA00021292"/>
    </source>
</evidence>
<evidence type="ECO:0000313" key="8">
    <source>
        <dbReference type="Proteomes" id="UP000618382"/>
    </source>
</evidence>
<dbReference type="EMBL" id="BONN01000018">
    <property type="protein sequence ID" value="GIG34500.1"/>
    <property type="molecule type" value="Genomic_DNA"/>
</dbReference>
<protein>
    <recommendedName>
        <fullName evidence="1">D-inositol 3-phosphate glycosyltransferase</fullName>
    </recommendedName>
</protein>
<dbReference type="GO" id="GO:1901137">
    <property type="term" value="P:carbohydrate derivative biosynthetic process"/>
    <property type="evidence" value="ECO:0007669"/>
    <property type="project" value="UniProtKB-ARBA"/>
</dbReference>
<name>A0A7Y9FKZ6_9CELL</name>
<dbReference type="SUPFAM" id="SSF53756">
    <property type="entry name" value="UDP-Glycosyltransferase/glycogen phosphorylase"/>
    <property type="match status" value="1"/>
</dbReference>
<dbReference type="Gene3D" id="3.40.50.2000">
    <property type="entry name" value="Glycogen Phosphorylase B"/>
    <property type="match status" value="2"/>
</dbReference>
<reference evidence="5 8" key="2">
    <citation type="submission" date="2021-01" db="EMBL/GenBank/DDBJ databases">
        <title>Whole genome shotgun sequence of Cellulomonas oligotrophica NBRC 109435.</title>
        <authorList>
            <person name="Komaki H."/>
            <person name="Tamura T."/>
        </authorList>
    </citation>
    <scope>NUCLEOTIDE SEQUENCE [LARGE SCALE GENOMIC DNA]</scope>
    <source>
        <strain evidence="5 8">NBRC 109435</strain>
    </source>
</reference>
<dbReference type="Pfam" id="PF13692">
    <property type="entry name" value="Glyco_trans_1_4"/>
    <property type="match status" value="1"/>
</dbReference>
<dbReference type="Proteomes" id="UP000618382">
    <property type="component" value="Unassembled WGS sequence"/>
</dbReference>